<dbReference type="SUPFAM" id="SSF51197">
    <property type="entry name" value="Clavaminate synthase-like"/>
    <property type="match status" value="1"/>
</dbReference>
<keyword evidence="4" id="KW-1185">Reference proteome</keyword>
<comment type="similarity">
    <text evidence="1">Belongs to the aspartyl/asparaginyl beta-hydroxylase family.</text>
</comment>
<dbReference type="OrthoDB" id="438431at2759"/>
<dbReference type="InterPro" id="IPR007803">
    <property type="entry name" value="Asp/Arg/Pro-Hydrxlase"/>
</dbReference>
<dbReference type="OMA" id="SFNHEAW"/>
<protein>
    <recommendedName>
        <fullName evidence="2">Aspartyl/asparaginy/proline hydroxylase domain-containing protein</fullName>
    </recommendedName>
</protein>
<dbReference type="GO" id="GO:0005783">
    <property type="term" value="C:endoplasmic reticulum"/>
    <property type="evidence" value="ECO:0007669"/>
    <property type="project" value="TreeGrafter"/>
</dbReference>
<name>A0A8J5XSE6_DIALT</name>
<dbReference type="AlphaFoldDB" id="A0A8J5XSE6"/>
<feature type="domain" description="Aspartyl/asparaginy/proline hydroxylase" evidence="2">
    <location>
        <begin position="159"/>
        <end position="320"/>
    </location>
</feature>
<dbReference type="InterPro" id="IPR039038">
    <property type="entry name" value="ASPH"/>
</dbReference>
<comment type="caution">
    <text evidence="3">The sequence shown here is derived from an EMBL/GenBank/DDBJ whole genome shotgun (WGS) entry which is preliminary data.</text>
</comment>
<dbReference type="PANTHER" id="PTHR12366">
    <property type="entry name" value="ASPARTYL/ASPARAGINYL BETA-HYDROXYLASE"/>
    <property type="match status" value="1"/>
</dbReference>
<proteinExistence type="inferred from homology"/>
<evidence type="ECO:0000259" key="2">
    <source>
        <dbReference type="Pfam" id="PF05118"/>
    </source>
</evidence>
<accession>A0A8J5XSE6</accession>
<organism evidence="3 4">
    <name type="scientific">Diacronema lutheri</name>
    <name type="common">Unicellular marine alga</name>
    <name type="synonym">Monochrysis lutheri</name>
    <dbReference type="NCBI Taxonomy" id="2081491"/>
    <lineage>
        <taxon>Eukaryota</taxon>
        <taxon>Haptista</taxon>
        <taxon>Haptophyta</taxon>
        <taxon>Pavlovophyceae</taxon>
        <taxon>Pavlovales</taxon>
        <taxon>Pavlovaceae</taxon>
        <taxon>Diacronema</taxon>
    </lineage>
</organism>
<evidence type="ECO:0000313" key="4">
    <source>
        <dbReference type="Proteomes" id="UP000751190"/>
    </source>
</evidence>
<gene>
    <name evidence="3" type="ORF">KFE25_009269</name>
</gene>
<dbReference type="Gene3D" id="2.60.120.330">
    <property type="entry name" value="B-lactam Antibiotic, Isopenicillin N Synthase, Chain"/>
    <property type="match status" value="1"/>
</dbReference>
<dbReference type="GO" id="GO:0062101">
    <property type="term" value="F:peptidyl-aspartic acid 3-dioxygenase activity"/>
    <property type="evidence" value="ECO:0007669"/>
    <property type="project" value="InterPro"/>
</dbReference>
<reference evidence="3" key="1">
    <citation type="submission" date="2021-05" db="EMBL/GenBank/DDBJ databases">
        <title>The genome of the haptophyte Pavlova lutheri (Diacronema luteri, Pavlovales) - a model for lipid biosynthesis in eukaryotic algae.</title>
        <authorList>
            <person name="Hulatt C.J."/>
            <person name="Posewitz M.C."/>
        </authorList>
    </citation>
    <scope>NUCLEOTIDE SEQUENCE</scope>
    <source>
        <strain evidence="3">NIVA-4/92</strain>
    </source>
</reference>
<sequence>MSNDRVMSNAEASEPAGAVAQPRLVASGVHVSIAPAAQRSSTGRVALTIRPRYAPRAADADEARTRKVWGRLDALLQSYRLSNFGIVIAKKWLRRIADPSLPQFDRLRPWLLNLINGRARARPESPWQAGCPELLPGLRAQPVWDNSTLPWLRAFEGRADEIRAELLALRGQRGFQPLRIPAWASRNALDSADGHGNLSHDAGDWNVFYLALHEVSFERNRALCPVTCALLDGVPRAYEHAFFSALTPGTHIIKHNGPTNKKLRVHLPLTGVEGSRMRVADGMHEAVAGSALVFDDSFEHEAWHDGREARVVLIFDVWHPDLSDEEVRFLAFLQKNKMRAEMAADEQQPQDESFYKLLADGRHLLDDDDWWVRAQSQ</sequence>
<dbReference type="InterPro" id="IPR027443">
    <property type="entry name" value="IPNS-like_sf"/>
</dbReference>
<evidence type="ECO:0000313" key="3">
    <source>
        <dbReference type="EMBL" id="KAG8470848.1"/>
    </source>
</evidence>
<evidence type="ECO:0000256" key="1">
    <source>
        <dbReference type="ARBA" id="ARBA00007730"/>
    </source>
</evidence>
<dbReference type="EMBL" id="JAGTXO010000001">
    <property type="protein sequence ID" value="KAG8470848.1"/>
    <property type="molecule type" value="Genomic_DNA"/>
</dbReference>
<dbReference type="Pfam" id="PF05118">
    <property type="entry name" value="Asp_Arg_Hydrox"/>
    <property type="match status" value="1"/>
</dbReference>
<dbReference type="PANTHER" id="PTHR12366:SF32">
    <property type="entry name" value="ASPARTATE BETA-HYDROXYLASE ISOFORM X1"/>
    <property type="match status" value="1"/>
</dbReference>
<dbReference type="Proteomes" id="UP000751190">
    <property type="component" value="Unassembled WGS sequence"/>
</dbReference>